<comment type="caution">
    <text evidence="1">The sequence shown here is derived from an EMBL/GenBank/DDBJ whole genome shotgun (WGS) entry which is preliminary data.</text>
</comment>
<dbReference type="Proteomes" id="UP001190700">
    <property type="component" value="Unassembled WGS sequence"/>
</dbReference>
<evidence type="ECO:0000313" key="1">
    <source>
        <dbReference type="EMBL" id="KAK3259930.1"/>
    </source>
</evidence>
<dbReference type="EMBL" id="LGRX02018357">
    <property type="protein sequence ID" value="KAK3259930.1"/>
    <property type="molecule type" value="Genomic_DNA"/>
</dbReference>
<reference evidence="1 2" key="1">
    <citation type="journal article" date="2015" name="Genome Biol. Evol.">
        <title>Comparative Genomics of a Bacterivorous Green Alga Reveals Evolutionary Causalities and Consequences of Phago-Mixotrophic Mode of Nutrition.</title>
        <authorList>
            <person name="Burns J.A."/>
            <person name="Paasch A."/>
            <person name="Narechania A."/>
            <person name="Kim E."/>
        </authorList>
    </citation>
    <scope>NUCLEOTIDE SEQUENCE [LARGE SCALE GENOMIC DNA]</scope>
    <source>
        <strain evidence="1 2">PLY_AMNH</strain>
    </source>
</reference>
<name>A0AAE0FHQ3_9CHLO</name>
<organism evidence="1 2">
    <name type="scientific">Cymbomonas tetramitiformis</name>
    <dbReference type="NCBI Taxonomy" id="36881"/>
    <lineage>
        <taxon>Eukaryota</taxon>
        <taxon>Viridiplantae</taxon>
        <taxon>Chlorophyta</taxon>
        <taxon>Pyramimonadophyceae</taxon>
        <taxon>Pyramimonadales</taxon>
        <taxon>Pyramimonadaceae</taxon>
        <taxon>Cymbomonas</taxon>
    </lineage>
</organism>
<proteinExistence type="predicted"/>
<dbReference type="AlphaFoldDB" id="A0AAE0FHQ3"/>
<keyword evidence="2" id="KW-1185">Reference proteome</keyword>
<accession>A0AAE0FHQ3</accession>
<evidence type="ECO:0000313" key="2">
    <source>
        <dbReference type="Proteomes" id="UP001190700"/>
    </source>
</evidence>
<gene>
    <name evidence="1" type="ORF">CYMTET_31092</name>
</gene>
<sequence>MALAVMQSAETYNKPFASSTYFCQIFPLHFYLDLIQSWPIDRVFTNYASKKNSCSASGCRYYMTSTNIFKGTGGMAKKWDGYLAKKSIWQALSDAVFNPNFEAALFQKLGVTKKVKSREMRILSDKKGQSSGRVHTDMDARKVATMMLYTPPDHDSAQMWDYGTCLHTQDQFNKRKLIKESQGARKGPRGSKDGESQCFYKFRYLPNSGYAFKVHDSSWHSAPNSRIRHWKGTARNSILLNWYSKN</sequence>
<protein>
    <submittedName>
        <fullName evidence="1">Uncharacterized protein</fullName>
    </submittedName>
</protein>